<keyword evidence="3" id="KW-0238">DNA-binding</keyword>
<dbReference type="CDD" id="cd00397">
    <property type="entry name" value="DNA_BRE_C"/>
    <property type="match status" value="1"/>
</dbReference>
<dbReference type="InterPro" id="IPR010998">
    <property type="entry name" value="Integrase_recombinase_N"/>
</dbReference>
<dbReference type="GO" id="GO:0006310">
    <property type="term" value="P:DNA recombination"/>
    <property type="evidence" value="ECO:0007669"/>
    <property type="project" value="UniProtKB-KW"/>
</dbReference>
<dbReference type="SUPFAM" id="SSF56349">
    <property type="entry name" value="DNA breaking-rejoining enzymes"/>
    <property type="match status" value="1"/>
</dbReference>
<dbReference type="AlphaFoldDB" id="D0SNE7"/>
<dbReference type="InterPro" id="IPR002104">
    <property type="entry name" value="Integrase_catalytic"/>
</dbReference>
<sequence>MFFNKQEAHMSTKLKNGQSRYQSQAKVVTIKKFQLLKLVEATRCLNDAEFEKYGDAYLNFPVIIQNDGSPSEIFNLYLLKKIQQTVQYDFKTFASIANQLVDFQRFLEDEKLDCLKFHKLKQLNAIFKYRTRLIDQANAGLISASSARSRINALVNFYRFLVTEDLVDHQRYGMPFQDVYKYVAVDNEFGARRKMAIKSHDLAIHVPAKAPNSEAIIDGGELSPLTVEEQEIVLKALQKSSREYQLMFYLALFTGARLQTICTLRIKYLLNREADSYGFIRLPVGSGTGIDTKFQKPMTLLIPNWLAQDIKIYINSEQARQRRQKSNYGDSDENYVFLTKFGTPFYTSKVEQQELIEKIKASDSFSLKLKLYEGEAVRSYLKVILLPEIRLIDPKFQGFKFHDLRASFGMNLLESQLKHLPEGYNHMTSVEYVQARMGHSNISTTLQYLNYKSRLQWRSKIQHEYESSLMRYVRSSVDFAGDLS</sequence>
<keyword evidence="2" id="KW-0229">DNA integration</keyword>
<evidence type="ECO:0000259" key="5">
    <source>
        <dbReference type="PROSITE" id="PS51898"/>
    </source>
</evidence>
<evidence type="ECO:0000256" key="2">
    <source>
        <dbReference type="ARBA" id="ARBA00022908"/>
    </source>
</evidence>
<organism evidence="6 7">
    <name type="scientific">Acinetobacter junii SH205</name>
    <dbReference type="NCBI Taxonomy" id="575587"/>
    <lineage>
        <taxon>Bacteria</taxon>
        <taxon>Pseudomonadati</taxon>
        <taxon>Pseudomonadota</taxon>
        <taxon>Gammaproteobacteria</taxon>
        <taxon>Moraxellales</taxon>
        <taxon>Moraxellaceae</taxon>
        <taxon>Acinetobacter</taxon>
    </lineage>
</organism>
<feature type="domain" description="Tyr recombinase" evidence="5">
    <location>
        <begin position="220"/>
        <end position="462"/>
    </location>
</feature>
<dbReference type="Gene3D" id="1.10.150.130">
    <property type="match status" value="1"/>
</dbReference>
<dbReference type="EMBL" id="GG705012">
    <property type="protein sequence ID" value="EEY92461.1"/>
    <property type="molecule type" value="Genomic_DNA"/>
</dbReference>
<evidence type="ECO:0000256" key="4">
    <source>
        <dbReference type="ARBA" id="ARBA00023172"/>
    </source>
</evidence>
<dbReference type="PANTHER" id="PTHR30349">
    <property type="entry name" value="PHAGE INTEGRASE-RELATED"/>
    <property type="match status" value="1"/>
</dbReference>
<dbReference type="GO" id="GO:0015074">
    <property type="term" value="P:DNA integration"/>
    <property type="evidence" value="ECO:0007669"/>
    <property type="project" value="UniProtKB-KW"/>
</dbReference>
<dbReference type="InterPro" id="IPR011010">
    <property type="entry name" value="DNA_brk_join_enz"/>
</dbReference>
<dbReference type="PROSITE" id="PS51898">
    <property type="entry name" value="TYR_RECOMBINASE"/>
    <property type="match status" value="1"/>
</dbReference>
<gene>
    <name evidence="6" type="ORF">HMPREF0026_02007</name>
</gene>
<evidence type="ECO:0000256" key="3">
    <source>
        <dbReference type="ARBA" id="ARBA00023125"/>
    </source>
</evidence>
<reference evidence="7" key="1">
    <citation type="journal article" date="2012" name="PLoS ONE">
        <title>The success of Acinetobacter species; genetic, metabolic and virulence attributes.</title>
        <authorList>
            <person name="Peleg A.Y."/>
            <person name="de Breij A."/>
            <person name="Adams M.D."/>
            <person name="Cerqueira G.M."/>
            <person name="Mocali S."/>
            <person name="Galardini M."/>
            <person name="Nibbering P.H."/>
            <person name="Earl A.M."/>
            <person name="Ward D.V."/>
            <person name="Paterson D.L."/>
            <person name="Seifert H."/>
            <person name="Dijkshoorn L."/>
        </authorList>
    </citation>
    <scope>NUCLEOTIDE SEQUENCE [LARGE SCALE GENOMIC DNA]</scope>
    <source>
        <strain evidence="7">SH205</strain>
    </source>
</reference>
<dbReference type="PANTHER" id="PTHR30349:SF64">
    <property type="entry name" value="PROPHAGE INTEGRASE INTD-RELATED"/>
    <property type="match status" value="1"/>
</dbReference>
<evidence type="ECO:0000313" key="6">
    <source>
        <dbReference type="EMBL" id="EEY92461.1"/>
    </source>
</evidence>
<dbReference type="Pfam" id="PF00589">
    <property type="entry name" value="Phage_integrase"/>
    <property type="match status" value="1"/>
</dbReference>
<evidence type="ECO:0000256" key="1">
    <source>
        <dbReference type="ARBA" id="ARBA00008857"/>
    </source>
</evidence>
<dbReference type="InterPro" id="IPR050090">
    <property type="entry name" value="Tyrosine_recombinase_XerCD"/>
</dbReference>
<dbReference type="Gene3D" id="1.10.443.10">
    <property type="entry name" value="Intergrase catalytic core"/>
    <property type="match status" value="1"/>
</dbReference>
<comment type="similarity">
    <text evidence="1">Belongs to the 'phage' integrase family.</text>
</comment>
<dbReference type="HOGENOM" id="CLU_039906_1_0_6"/>
<dbReference type="GO" id="GO:0003677">
    <property type="term" value="F:DNA binding"/>
    <property type="evidence" value="ECO:0007669"/>
    <property type="project" value="UniProtKB-KW"/>
</dbReference>
<keyword evidence="4" id="KW-0233">DNA recombination</keyword>
<name>D0SNE7_ACIJU</name>
<dbReference type="Proteomes" id="UP000018442">
    <property type="component" value="Unassembled WGS sequence"/>
</dbReference>
<dbReference type="InterPro" id="IPR013762">
    <property type="entry name" value="Integrase-like_cat_sf"/>
</dbReference>
<protein>
    <submittedName>
        <fullName evidence="6">Site-specific recombinase, phage integrase family</fullName>
    </submittedName>
</protein>
<proteinExistence type="inferred from homology"/>
<evidence type="ECO:0000313" key="7">
    <source>
        <dbReference type="Proteomes" id="UP000018442"/>
    </source>
</evidence>
<accession>D0SNE7</accession>